<evidence type="ECO:0000313" key="4">
    <source>
        <dbReference type="Proteomes" id="UP001501627"/>
    </source>
</evidence>
<keyword evidence="1" id="KW-1133">Transmembrane helix</keyword>
<feature type="domain" description="Restriction endonuclease type IV Mrr" evidence="2">
    <location>
        <begin position="80"/>
        <end position="185"/>
    </location>
</feature>
<keyword evidence="1" id="KW-0812">Transmembrane</keyword>
<accession>A0ABP7RIY6</accession>
<reference evidence="4" key="1">
    <citation type="journal article" date="2019" name="Int. J. Syst. Evol. Microbiol.">
        <title>The Global Catalogue of Microorganisms (GCM) 10K type strain sequencing project: providing services to taxonomists for standard genome sequencing and annotation.</title>
        <authorList>
            <consortium name="The Broad Institute Genomics Platform"/>
            <consortium name="The Broad Institute Genome Sequencing Center for Infectious Disease"/>
            <person name="Wu L."/>
            <person name="Ma J."/>
        </authorList>
    </citation>
    <scope>NUCLEOTIDE SEQUENCE [LARGE SCALE GENOMIC DNA]</scope>
    <source>
        <strain evidence="4">JCM 17561</strain>
    </source>
</reference>
<feature type="transmembrane region" description="Helical" evidence="1">
    <location>
        <begin position="39"/>
        <end position="57"/>
    </location>
</feature>
<proteinExistence type="predicted"/>
<dbReference type="InterPro" id="IPR007560">
    <property type="entry name" value="Restrct_endonuc_IV_Mrr"/>
</dbReference>
<dbReference type="Pfam" id="PF04471">
    <property type="entry name" value="Mrr_cat"/>
    <property type="match status" value="1"/>
</dbReference>
<dbReference type="Proteomes" id="UP001501627">
    <property type="component" value="Unassembled WGS sequence"/>
</dbReference>
<feature type="transmembrane region" description="Helical" evidence="1">
    <location>
        <begin position="15"/>
        <end position="33"/>
    </location>
</feature>
<keyword evidence="1" id="KW-0472">Membrane</keyword>
<evidence type="ECO:0000256" key="1">
    <source>
        <dbReference type="SAM" id="Phobius"/>
    </source>
</evidence>
<sequence length="190" mass="20255">MAPNSGFAVLLRSPWWISFMLAAAIVAGCYALLPSDIAPFAAVGALPLSIIGCIAAWRQWRRPSAARVQQTLEQAAAQPWSALAQQLQRAWQSEGHQVEPLAGSAAADLRITEASGRTLLVAARRCKAASHGVQPLRALQQEIERRQADGGVYLVLQGQVSEQAHDYARAQGLALLEGDALATLLRKAAG</sequence>
<comment type="caution">
    <text evidence="3">The sequence shown here is derived from an EMBL/GenBank/DDBJ whole genome shotgun (WGS) entry which is preliminary data.</text>
</comment>
<name>A0ABP7RIY6_9BURK</name>
<keyword evidence="4" id="KW-1185">Reference proteome</keyword>
<gene>
    <name evidence="3" type="ORF">GCM10022279_21700</name>
</gene>
<evidence type="ECO:0000259" key="2">
    <source>
        <dbReference type="Pfam" id="PF04471"/>
    </source>
</evidence>
<evidence type="ECO:0000313" key="3">
    <source>
        <dbReference type="EMBL" id="GAA3997701.1"/>
    </source>
</evidence>
<dbReference type="EMBL" id="BAABBP010000019">
    <property type="protein sequence ID" value="GAA3997701.1"/>
    <property type="molecule type" value="Genomic_DNA"/>
</dbReference>
<dbReference type="RefSeq" id="WP_425549917.1">
    <property type="nucleotide sequence ID" value="NZ_BAABBP010000019.1"/>
</dbReference>
<organism evidence="3 4">
    <name type="scientific">Comamonas faecalis</name>
    <dbReference type="NCBI Taxonomy" id="1387849"/>
    <lineage>
        <taxon>Bacteria</taxon>
        <taxon>Pseudomonadati</taxon>
        <taxon>Pseudomonadota</taxon>
        <taxon>Betaproteobacteria</taxon>
        <taxon>Burkholderiales</taxon>
        <taxon>Comamonadaceae</taxon>
        <taxon>Comamonas</taxon>
    </lineage>
</organism>
<protein>
    <recommendedName>
        <fullName evidence="2">Restriction endonuclease type IV Mrr domain-containing protein</fullName>
    </recommendedName>
</protein>